<dbReference type="AlphaFoldDB" id="A0A7D4EA50"/>
<keyword evidence="2" id="KW-1185">Reference proteome</keyword>
<gene>
    <name evidence="1" type="ORF">FOC84_27770</name>
</gene>
<accession>A0A7D4EA50</accession>
<name>A0A7D4EA50_9BURK</name>
<sequence length="204" mass="23123">MWIKALTRWSQTAYGLVHSVTISSKIDLGNINRIGSSITDAFGWLPRQDQFDSNVEHRPYKEDDFRLNDGDVSAVVLNLKANLLSLLLVDLAALTDELLSSIMQAKGKNPETYPYLRNKTRNVTCAPEQEWARRGVLELNVIRNCIVHNDGKWSDRGLKDIAPLVKNLVAKNGDRVEVNFEDVFRYKRAVRTLLNQAEIKGFAP</sequence>
<proteinExistence type="predicted"/>
<evidence type="ECO:0000313" key="1">
    <source>
        <dbReference type="EMBL" id="QKH38526.1"/>
    </source>
</evidence>
<organism evidence="1 2">
    <name type="scientific">Achromobacter pestifer</name>
    <dbReference type="NCBI Taxonomy" id="1353889"/>
    <lineage>
        <taxon>Bacteria</taxon>
        <taxon>Pseudomonadati</taxon>
        <taxon>Pseudomonadota</taxon>
        <taxon>Betaproteobacteria</taxon>
        <taxon>Burkholderiales</taxon>
        <taxon>Alcaligenaceae</taxon>
        <taxon>Achromobacter</taxon>
    </lineage>
</organism>
<dbReference type="RefSeq" id="WP_173147946.1">
    <property type="nucleotide sequence ID" value="NZ_CP053985.1"/>
</dbReference>
<dbReference type="Proteomes" id="UP000500970">
    <property type="component" value="Chromosome"/>
</dbReference>
<dbReference type="EMBL" id="CP053985">
    <property type="protein sequence ID" value="QKH38526.1"/>
    <property type="molecule type" value="Genomic_DNA"/>
</dbReference>
<reference evidence="1 2" key="1">
    <citation type="submission" date="2020-05" db="EMBL/GenBank/DDBJ databases">
        <title>FDA dAtabase for Regulatory Grade micrObial Sequences (FDA-ARGOS): Supporting development and validation of Infectious Disease Dx tests.</title>
        <authorList>
            <person name="Sproer C."/>
            <person name="Gronow S."/>
            <person name="Severitt S."/>
            <person name="Schroder I."/>
            <person name="Tallon L."/>
            <person name="Sadzewicz L."/>
            <person name="Zhao X."/>
            <person name="Vavikolanu K."/>
            <person name="Mehta A."/>
            <person name="Aluvathingal J."/>
            <person name="Nadendla S."/>
            <person name="Myers T."/>
            <person name="Yan Y."/>
            <person name="Sichtig H."/>
        </authorList>
    </citation>
    <scope>NUCLEOTIDE SEQUENCE [LARGE SCALE GENOMIC DNA]</scope>
    <source>
        <strain evidence="1 2">FDAARGOS_790</strain>
    </source>
</reference>
<evidence type="ECO:0000313" key="2">
    <source>
        <dbReference type="Proteomes" id="UP000500970"/>
    </source>
</evidence>
<protein>
    <submittedName>
        <fullName evidence="1">Uncharacterized protein</fullName>
    </submittedName>
</protein>
<dbReference type="KEGG" id="apes:FOC84_27770"/>